<dbReference type="GO" id="GO:0032259">
    <property type="term" value="P:methylation"/>
    <property type="evidence" value="ECO:0007669"/>
    <property type="project" value="UniProtKB-KW"/>
</dbReference>
<proteinExistence type="predicted"/>
<dbReference type="CDD" id="cd02440">
    <property type="entry name" value="AdoMet_MTases"/>
    <property type="match status" value="1"/>
</dbReference>
<feature type="region of interest" description="Disordered" evidence="3">
    <location>
        <begin position="1"/>
        <end position="25"/>
    </location>
</feature>
<dbReference type="Proteomes" id="UP000291822">
    <property type="component" value="Unassembled WGS sequence"/>
</dbReference>
<gene>
    <name evidence="5" type="ORF">EZM97_21570</name>
</gene>
<accession>A0A4R0YSE5</accession>
<dbReference type="AlphaFoldDB" id="A0A4R0YSE5"/>
<dbReference type="SUPFAM" id="SSF53335">
    <property type="entry name" value="S-adenosyl-L-methionine-dependent methyltransferases"/>
    <property type="match status" value="1"/>
</dbReference>
<dbReference type="EMBL" id="SJTG01000003">
    <property type="protein sequence ID" value="TCI08842.1"/>
    <property type="molecule type" value="Genomic_DNA"/>
</dbReference>
<keyword evidence="1 5" id="KW-0489">Methyltransferase</keyword>
<evidence type="ECO:0000256" key="1">
    <source>
        <dbReference type="ARBA" id="ARBA00022603"/>
    </source>
</evidence>
<dbReference type="PANTHER" id="PTHR43861:SF1">
    <property type="entry name" value="TRANS-ACONITATE 2-METHYLTRANSFERASE"/>
    <property type="match status" value="1"/>
</dbReference>
<reference evidence="5 6" key="1">
    <citation type="submission" date="2019-02" db="EMBL/GenBank/DDBJ databases">
        <title>Dyella amyloliquefaciens sp. nov., isolated from forest soil.</title>
        <authorList>
            <person name="Gao Z.-H."/>
            <person name="Qiu L.-H."/>
        </authorList>
    </citation>
    <scope>NUCLEOTIDE SEQUENCE [LARGE SCALE GENOMIC DNA]</scope>
    <source>
        <strain evidence="5 6">KACC 12747</strain>
    </source>
</reference>
<dbReference type="InterPro" id="IPR041698">
    <property type="entry name" value="Methyltransf_25"/>
</dbReference>
<keyword evidence="2 5" id="KW-0808">Transferase</keyword>
<organism evidence="5 6">
    <name type="scientific">Dyella soli</name>
    <dbReference type="NCBI Taxonomy" id="522319"/>
    <lineage>
        <taxon>Bacteria</taxon>
        <taxon>Pseudomonadati</taxon>
        <taxon>Pseudomonadota</taxon>
        <taxon>Gammaproteobacteria</taxon>
        <taxon>Lysobacterales</taxon>
        <taxon>Rhodanobacteraceae</taxon>
        <taxon>Dyella</taxon>
    </lineage>
</organism>
<name>A0A4R0YSE5_9GAMM</name>
<dbReference type="PANTHER" id="PTHR43861">
    <property type="entry name" value="TRANS-ACONITATE 2-METHYLTRANSFERASE-RELATED"/>
    <property type="match status" value="1"/>
</dbReference>
<dbReference type="RefSeq" id="WP_131410660.1">
    <property type="nucleotide sequence ID" value="NZ_SJTG01000003.1"/>
</dbReference>
<dbReference type="Pfam" id="PF13649">
    <property type="entry name" value="Methyltransf_25"/>
    <property type="match status" value="1"/>
</dbReference>
<feature type="domain" description="Methyltransferase" evidence="4">
    <location>
        <begin position="65"/>
        <end position="160"/>
    </location>
</feature>
<dbReference type="InterPro" id="IPR029063">
    <property type="entry name" value="SAM-dependent_MTases_sf"/>
</dbReference>
<dbReference type="GO" id="GO:0008168">
    <property type="term" value="F:methyltransferase activity"/>
    <property type="evidence" value="ECO:0007669"/>
    <property type="project" value="UniProtKB-KW"/>
</dbReference>
<evidence type="ECO:0000256" key="3">
    <source>
        <dbReference type="SAM" id="MobiDB-lite"/>
    </source>
</evidence>
<dbReference type="Gene3D" id="3.40.50.150">
    <property type="entry name" value="Vaccinia Virus protein VP39"/>
    <property type="match status" value="1"/>
</dbReference>
<evidence type="ECO:0000313" key="6">
    <source>
        <dbReference type="Proteomes" id="UP000291822"/>
    </source>
</evidence>
<evidence type="ECO:0000256" key="2">
    <source>
        <dbReference type="ARBA" id="ARBA00022679"/>
    </source>
</evidence>
<evidence type="ECO:0000313" key="5">
    <source>
        <dbReference type="EMBL" id="TCI08842.1"/>
    </source>
</evidence>
<protein>
    <submittedName>
        <fullName evidence="5">Methyltransferase domain-containing protein</fullName>
    </submittedName>
</protein>
<evidence type="ECO:0000259" key="4">
    <source>
        <dbReference type="Pfam" id="PF13649"/>
    </source>
</evidence>
<sequence length="291" mass="32605">MEYQPMNAPHHPLGPDNPITSSSNDETRSLFDRFANQFDRPPLDFWSMLGKRLVTLADIAPGEHVLDVGSGTGAVAMAAAAATYPEGSVLGIDIAPAMVTTAQQRAREANVPGLRYLEADAATFVPGRRFDAILGGFSLFFLPNMEDALWRFRQWTMPHGRWAFSFWAERGFPPLGEILLQDLATEIPTLPDEIEAFRHRFANPIVLMDLLGSFGGRTSLISEAPSYRVASLEQWWLLANHSGLRAFIDRIQPDRREAVKQRHFAHIEDSLGRNNCFTIKLPTHFATVRFD</sequence>
<keyword evidence="6" id="KW-1185">Reference proteome</keyword>
<comment type="caution">
    <text evidence="5">The sequence shown here is derived from an EMBL/GenBank/DDBJ whole genome shotgun (WGS) entry which is preliminary data.</text>
</comment>